<reference evidence="4" key="1">
    <citation type="submission" date="2023-07" db="EMBL/GenBank/DDBJ databases">
        <title>Genomic Encyclopedia of Type Strains, Phase IV (KMG-IV): sequencing the most valuable type-strain genomes for metagenomic binning, comparative biology and taxonomic classification.</title>
        <authorList>
            <person name="Goeker M."/>
        </authorList>
    </citation>
    <scope>NUCLEOTIDE SEQUENCE</scope>
    <source>
        <strain evidence="4">DSM 26174</strain>
    </source>
</reference>
<keyword evidence="5" id="KW-1185">Reference proteome</keyword>
<feature type="coiled-coil region" evidence="1">
    <location>
        <begin position="761"/>
        <end position="802"/>
    </location>
</feature>
<feature type="compositionally biased region" description="Basic and acidic residues" evidence="2">
    <location>
        <begin position="397"/>
        <end position="408"/>
    </location>
</feature>
<dbReference type="InterPro" id="IPR038729">
    <property type="entry name" value="Rad50/SbcC_AAA"/>
</dbReference>
<protein>
    <submittedName>
        <fullName evidence="4">Exonuclease SbcC</fullName>
    </submittedName>
</protein>
<name>A0AAE3XNQ6_9BACT</name>
<evidence type="ECO:0000259" key="3">
    <source>
        <dbReference type="Pfam" id="PF13476"/>
    </source>
</evidence>
<organism evidence="4 5">
    <name type="scientific">Aureibacter tunicatorum</name>
    <dbReference type="NCBI Taxonomy" id="866807"/>
    <lineage>
        <taxon>Bacteria</taxon>
        <taxon>Pseudomonadati</taxon>
        <taxon>Bacteroidota</taxon>
        <taxon>Cytophagia</taxon>
        <taxon>Cytophagales</taxon>
        <taxon>Persicobacteraceae</taxon>
        <taxon>Aureibacter</taxon>
    </lineage>
</organism>
<feature type="region of interest" description="Disordered" evidence="2">
    <location>
        <begin position="397"/>
        <end position="417"/>
    </location>
</feature>
<feature type="coiled-coil region" evidence="1">
    <location>
        <begin position="616"/>
        <end position="688"/>
    </location>
</feature>
<dbReference type="PANTHER" id="PTHR32114">
    <property type="entry name" value="ABC TRANSPORTER ABCH.3"/>
    <property type="match status" value="1"/>
</dbReference>
<dbReference type="GO" id="GO:0016887">
    <property type="term" value="F:ATP hydrolysis activity"/>
    <property type="evidence" value="ECO:0007669"/>
    <property type="project" value="InterPro"/>
</dbReference>
<keyword evidence="4" id="KW-0540">Nuclease</keyword>
<feature type="domain" description="Rad50/SbcC-type AAA" evidence="3">
    <location>
        <begin position="5"/>
        <end position="247"/>
    </location>
</feature>
<dbReference type="GO" id="GO:0006302">
    <property type="term" value="P:double-strand break repair"/>
    <property type="evidence" value="ECO:0007669"/>
    <property type="project" value="InterPro"/>
</dbReference>
<dbReference type="GO" id="GO:0004527">
    <property type="term" value="F:exonuclease activity"/>
    <property type="evidence" value="ECO:0007669"/>
    <property type="project" value="UniProtKB-KW"/>
</dbReference>
<dbReference type="AlphaFoldDB" id="A0AAE3XNQ6"/>
<dbReference type="Pfam" id="PF13558">
    <property type="entry name" value="SbcC_Walker_B"/>
    <property type="match status" value="1"/>
</dbReference>
<dbReference type="RefSeq" id="WP_309940215.1">
    <property type="nucleotide sequence ID" value="NZ_AP025305.1"/>
</dbReference>
<dbReference type="InterPro" id="IPR027417">
    <property type="entry name" value="P-loop_NTPase"/>
</dbReference>
<feature type="coiled-coil region" evidence="1">
    <location>
        <begin position="205"/>
        <end position="287"/>
    </location>
</feature>
<feature type="coiled-coil region" evidence="1">
    <location>
        <begin position="526"/>
        <end position="588"/>
    </location>
</feature>
<evidence type="ECO:0000313" key="4">
    <source>
        <dbReference type="EMBL" id="MDR6240317.1"/>
    </source>
</evidence>
<comment type="caution">
    <text evidence="4">The sequence shown here is derived from an EMBL/GenBank/DDBJ whole genome shotgun (WGS) entry which is preliminary data.</text>
</comment>
<dbReference type="PANTHER" id="PTHR32114:SF2">
    <property type="entry name" value="ABC TRANSPORTER ABCH.3"/>
    <property type="match status" value="1"/>
</dbReference>
<sequence>MKINRIFIKNINSLKGKHLVDFNEGSLAQSELVAIVGPTGAGKSTLLDAILLAFYNKTPRYQKVSANELEKSGGLVTRGESEAISSVDFEVVKDGKASHYRAHWTASKGQRGEAKNEIRNYRMEFSELKYSGDDQGVILAEGRENKVVPVIEDIVGLHYDQFVKAVMLSQGEFAKLLKADRKQRNQLLEKVTRSFDFRDISIKAYQAYDQRKKELEELYKDKERINVLSIEEKEEIEKKLLEYTEQLDKEALVLSKYKKTKDNFDNFDKILEELSALESKENKLKEELQTFEPKKISLELFESALPLQADWKSLNDQKVALKNLNQEKEKLDQSLQSFEDQWNVLNQNQKMTDQSLLEWTHKKDMLETLWKSVEGYDKEIDKFNAEAESFAVRLKDTSEKKKETESKKAQSQQQLQELDKNQTQLTEWLKEKASLESLSSELGKLESAQAQSLEYKSHFDQEVSGIEDQSLLKRVKIILNDSQFTDHLDNWKFKTESELNEAKGQRIFNDWDIEKYTEAEILLEKASDHYQNIAKLSQQKKEALERKTSLDKELKQIDKEVEAQRIAIQHTELSETELKAKVERLKLENNKSVLGLRKSLQKGQPCAVCGSLDHPFEHKEDQIDETKQAEKQLEEINKYLKKLTVELQSFEKKKVAGQTSLKAVDMEISKAEKDLIALNNEKTNYDNKFKYLFSEIPHNLFTQLELIKQDKKLVERIEKYSKFLLVFDRIQQSYKRWQASQESFKSLFAPYQAFSADINELKLLSEDYTLKKDKADQLNNDIKLAENDLTNLNTAFDQVNVEYHQVDAQYQVAKEQSKGFKNAREALFGDKKVEAERENYQQEKDIRTKAVTEVKEALVKNQTEKENQTTNLQKTVSQIEQMEQDIQEKQLNLLARSVEKGFETLEDLQQALELKNIEELKAENKQLEVNKSQISGAKVNILERKEKLEEIVFLEPLDKEENQRRLAETELRIDEVKDKVASEKAELNHSAKNEKEAEKLLKSISKKEEELKTWICLNDMIGSASGDKFNDYAQSLMLGILLEYANKHLDSLSPRYRFVTVHSKKEGEKIDDLFVKDMEMGEDIRAIRTLSGGETFLLSLSLALGLSEMASQRIQIESLFIDEGFGTLDKDTLEEALSTLETLQNTTNKKIMIISHVPELQERIPTQIRLHKTGNGYSKIITD</sequence>
<gene>
    <name evidence="4" type="ORF">HNQ88_003383</name>
</gene>
<dbReference type="EMBL" id="JAVDQD010000004">
    <property type="protein sequence ID" value="MDR6240317.1"/>
    <property type="molecule type" value="Genomic_DNA"/>
</dbReference>
<accession>A0AAE3XNQ6</accession>
<evidence type="ECO:0000313" key="5">
    <source>
        <dbReference type="Proteomes" id="UP001185092"/>
    </source>
</evidence>
<keyword evidence="4" id="KW-0378">Hydrolase</keyword>
<feature type="coiled-coil region" evidence="1">
    <location>
        <begin position="865"/>
        <end position="1010"/>
    </location>
</feature>
<feature type="coiled-coil region" evidence="1">
    <location>
        <begin position="314"/>
        <end position="341"/>
    </location>
</feature>
<dbReference type="SUPFAM" id="SSF52540">
    <property type="entry name" value="P-loop containing nucleoside triphosphate hydrolases"/>
    <property type="match status" value="1"/>
</dbReference>
<dbReference type="Pfam" id="PF13476">
    <property type="entry name" value="AAA_23"/>
    <property type="match status" value="1"/>
</dbReference>
<dbReference type="Proteomes" id="UP001185092">
    <property type="component" value="Unassembled WGS sequence"/>
</dbReference>
<keyword evidence="1" id="KW-0175">Coiled coil</keyword>
<evidence type="ECO:0000256" key="1">
    <source>
        <dbReference type="SAM" id="Coils"/>
    </source>
</evidence>
<evidence type="ECO:0000256" key="2">
    <source>
        <dbReference type="SAM" id="MobiDB-lite"/>
    </source>
</evidence>
<proteinExistence type="predicted"/>
<dbReference type="Gene3D" id="3.40.50.300">
    <property type="entry name" value="P-loop containing nucleotide triphosphate hydrolases"/>
    <property type="match status" value="2"/>
</dbReference>
<keyword evidence="4" id="KW-0269">Exonuclease</keyword>